<name>A0A371HC74_MUCPR</name>
<dbReference type="PROSITE" id="PS51205">
    <property type="entry name" value="VPS9"/>
    <property type="match status" value="1"/>
</dbReference>
<dbReference type="GO" id="GO:0016192">
    <property type="term" value="P:vesicle-mediated transport"/>
    <property type="evidence" value="ECO:0007669"/>
    <property type="project" value="InterPro"/>
</dbReference>
<dbReference type="InterPro" id="IPR003123">
    <property type="entry name" value="VPS9"/>
</dbReference>
<dbReference type="InterPro" id="IPR045046">
    <property type="entry name" value="Vps9-like"/>
</dbReference>
<accession>A0A371HC74</accession>
<dbReference type="InterPro" id="IPR037191">
    <property type="entry name" value="VPS9_dom_sf"/>
</dbReference>
<dbReference type="InterPro" id="IPR041545">
    <property type="entry name" value="DUF5601"/>
</dbReference>
<dbReference type="STRING" id="157652.A0A371HC74"/>
<reference evidence="3" key="1">
    <citation type="submission" date="2018-05" db="EMBL/GenBank/DDBJ databases">
        <title>Draft genome of Mucuna pruriens seed.</title>
        <authorList>
            <person name="Nnadi N.E."/>
            <person name="Vos R."/>
            <person name="Hasami M.H."/>
            <person name="Devisetty U.K."/>
            <person name="Aguiy J.C."/>
        </authorList>
    </citation>
    <scope>NUCLEOTIDE SEQUENCE [LARGE SCALE GENOMIC DNA]</scope>
    <source>
        <strain evidence="3">JCA_2017</strain>
    </source>
</reference>
<dbReference type="Gene3D" id="1.20.1050.80">
    <property type="entry name" value="VPS9 domain"/>
    <property type="match status" value="1"/>
</dbReference>
<dbReference type="PANTHER" id="PTHR23101">
    <property type="entry name" value="RAB GDP/GTP EXCHANGE FACTOR"/>
    <property type="match status" value="1"/>
</dbReference>
<dbReference type="AlphaFoldDB" id="A0A371HC74"/>
<dbReference type="GO" id="GO:0005085">
    <property type="term" value="F:guanyl-nucleotide exchange factor activity"/>
    <property type="evidence" value="ECO:0007669"/>
    <property type="project" value="InterPro"/>
</dbReference>
<dbReference type="GO" id="GO:0031267">
    <property type="term" value="F:small GTPase binding"/>
    <property type="evidence" value="ECO:0007669"/>
    <property type="project" value="TreeGrafter"/>
</dbReference>
<dbReference type="Proteomes" id="UP000257109">
    <property type="component" value="Unassembled WGS sequence"/>
</dbReference>
<evidence type="ECO:0000313" key="3">
    <source>
        <dbReference type="EMBL" id="RDY00378.1"/>
    </source>
</evidence>
<dbReference type="SUPFAM" id="SSF109993">
    <property type="entry name" value="VPS9 domain"/>
    <property type="match status" value="2"/>
</dbReference>
<protein>
    <submittedName>
        <fullName evidence="3">Vacuolar protein sorting-associated protein 9A</fullName>
    </submittedName>
</protein>
<feature type="compositionally biased region" description="Basic and acidic residues" evidence="1">
    <location>
        <begin position="425"/>
        <end position="439"/>
    </location>
</feature>
<proteinExistence type="predicted"/>
<feature type="domain" description="VPS9" evidence="2">
    <location>
        <begin position="132"/>
        <end position="303"/>
    </location>
</feature>
<evidence type="ECO:0000259" key="2">
    <source>
        <dbReference type="PROSITE" id="PS51205"/>
    </source>
</evidence>
<feature type="region of interest" description="Disordered" evidence="1">
    <location>
        <begin position="418"/>
        <end position="439"/>
    </location>
</feature>
<keyword evidence="4" id="KW-1185">Reference proteome</keyword>
<dbReference type="Pfam" id="PF18151">
    <property type="entry name" value="DUF5601"/>
    <property type="match status" value="1"/>
</dbReference>
<dbReference type="PANTHER" id="PTHR23101:SF63">
    <property type="entry name" value="VACUOLAR PROTEIN SORTING-ASSOCIATED PROTEIN 9A-LIKE ISOFORM X1"/>
    <property type="match status" value="1"/>
</dbReference>
<gene>
    <name evidence="3" type="primary">VPS9A</name>
    <name evidence="3" type="ORF">CR513_16437</name>
</gene>
<organism evidence="3 4">
    <name type="scientific">Mucuna pruriens</name>
    <name type="common">Velvet bean</name>
    <name type="synonym">Dolichos pruriens</name>
    <dbReference type="NCBI Taxonomy" id="157652"/>
    <lineage>
        <taxon>Eukaryota</taxon>
        <taxon>Viridiplantae</taxon>
        <taxon>Streptophyta</taxon>
        <taxon>Embryophyta</taxon>
        <taxon>Tracheophyta</taxon>
        <taxon>Spermatophyta</taxon>
        <taxon>Magnoliopsida</taxon>
        <taxon>eudicotyledons</taxon>
        <taxon>Gunneridae</taxon>
        <taxon>Pentapetalae</taxon>
        <taxon>rosids</taxon>
        <taxon>fabids</taxon>
        <taxon>Fabales</taxon>
        <taxon>Fabaceae</taxon>
        <taxon>Papilionoideae</taxon>
        <taxon>50 kb inversion clade</taxon>
        <taxon>NPAAA clade</taxon>
        <taxon>indigoferoid/millettioid clade</taxon>
        <taxon>Phaseoleae</taxon>
        <taxon>Mucuna</taxon>
    </lineage>
</organism>
<evidence type="ECO:0000256" key="1">
    <source>
        <dbReference type="SAM" id="MobiDB-lite"/>
    </source>
</evidence>
<sequence>FQSLFPKPFLNWDFMNMNMNMEVSTSRSTSFHDFLNRMRHPASLDLVRSIKRQSLISLFLFFIVSFSFYQSKPEIDGKKVQDFFLSMEAEIRDHPLWTTASEEDIDCAMEGLEKYVMTKLFSRTFSASPEDAKIDNEISEKICLLQTFLKPEHLDIPPILHNEASWLLAETELMKINGFKAPHEKLLSIMNCCRVINNLLLNAAMSEHVPAGADDFLPVLIYVTIKASSPRTLGSTLHYPLTLNDFFLLVCHFQANPPNLHSNLKFIKLYRRQAKLISEAEYYFTNLVSTKTFIVDLNAKSLSMDGIEFEESMQAAKLANKVTSELSSTCQMSQLEKNECTGSKKMYNKLDDTKVLQHGSNYPYMEAKSKELTDGDVDMLLSDYKDLVAKYTILCKAISCLSTSEREPLLRHLQNNGQGTLLSQDQHRDTSDPRPHQHN</sequence>
<dbReference type="GO" id="GO:0005829">
    <property type="term" value="C:cytosol"/>
    <property type="evidence" value="ECO:0007669"/>
    <property type="project" value="TreeGrafter"/>
</dbReference>
<comment type="caution">
    <text evidence="3">The sequence shown here is derived from an EMBL/GenBank/DDBJ whole genome shotgun (WGS) entry which is preliminary data.</text>
</comment>
<dbReference type="Gene3D" id="1.10.246.120">
    <property type="match status" value="1"/>
</dbReference>
<dbReference type="SMART" id="SM00167">
    <property type="entry name" value="VPS9"/>
    <property type="match status" value="1"/>
</dbReference>
<dbReference type="GO" id="GO:0030139">
    <property type="term" value="C:endocytic vesicle"/>
    <property type="evidence" value="ECO:0007669"/>
    <property type="project" value="TreeGrafter"/>
</dbReference>
<feature type="non-terminal residue" evidence="3">
    <location>
        <position position="1"/>
    </location>
</feature>
<dbReference type="OrthoDB" id="300289at2759"/>
<dbReference type="Pfam" id="PF02204">
    <property type="entry name" value="VPS9"/>
    <property type="match status" value="2"/>
</dbReference>
<dbReference type="EMBL" id="QJKJ01003010">
    <property type="protein sequence ID" value="RDY00378.1"/>
    <property type="molecule type" value="Genomic_DNA"/>
</dbReference>
<evidence type="ECO:0000313" key="4">
    <source>
        <dbReference type="Proteomes" id="UP000257109"/>
    </source>
</evidence>